<evidence type="ECO:0000256" key="2">
    <source>
        <dbReference type="ARBA" id="ARBA00004496"/>
    </source>
</evidence>
<comment type="similarity">
    <text evidence="4 9 10">Belongs to the HisA/HisF family.</text>
</comment>
<evidence type="ECO:0000256" key="8">
    <source>
        <dbReference type="ARBA" id="ARBA00023235"/>
    </source>
</evidence>
<keyword evidence="13" id="KW-1185">Reference proteome</keyword>
<evidence type="ECO:0000256" key="3">
    <source>
        <dbReference type="ARBA" id="ARBA00005133"/>
    </source>
</evidence>
<dbReference type="InterPro" id="IPR006062">
    <property type="entry name" value="His_biosynth"/>
</dbReference>
<dbReference type="Proteomes" id="UP000542342">
    <property type="component" value="Unassembled WGS sequence"/>
</dbReference>
<dbReference type="UniPathway" id="UPA00031">
    <property type="reaction ID" value="UER00009"/>
</dbReference>
<evidence type="ECO:0000256" key="11">
    <source>
        <dbReference type="RuleBase" id="RU003658"/>
    </source>
</evidence>
<keyword evidence="5 9" id="KW-0963">Cytoplasm</keyword>
<evidence type="ECO:0000256" key="6">
    <source>
        <dbReference type="ARBA" id="ARBA00022605"/>
    </source>
</evidence>
<dbReference type="InterPro" id="IPR044524">
    <property type="entry name" value="Isoase_HisA-like"/>
</dbReference>
<dbReference type="Gene3D" id="3.20.20.70">
    <property type="entry name" value="Aldolase class I"/>
    <property type="match status" value="1"/>
</dbReference>
<dbReference type="CDD" id="cd04732">
    <property type="entry name" value="HisA"/>
    <property type="match status" value="1"/>
</dbReference>
<dbReference type="GO" id="GO:0000105">
    <property type="term" value="P:L-histidine biosynthetic process"/>
    <property type="evidence" value="ECO:0007669"/>
    <property type="project" value="UniProtKB-UniRule"/>
</dbReference>
<dbReference type="RefSeq" id="WP_194536068.1">
    <property type="nucleotide sequence ID" value="NZ_JACEFB010000001.1"/>
</dbReference>
<comment type="subcellular location">
    <subcellularLocation>
        <location evidence="2 9 11">Cytoplasm</location>
    </subcellularLocation>
</comment>
<evidence type="ECO:0000256" key="10">
    <source>
        <dbReference type="RuleBase" id="RU003657"/>
    </source>
</evidence>
<keyword evidence="7 9" id="KW-0368">Histidine biosynthesis</keyword>
<dbReference type="GO" id="GO:0003949">
    <property type="term" value="F:1-(5-phosphoribosyl)-5-[(5-phosphoribosylamino)methylideneamino]imidazole-4-carboxamide isomerase activity"/>
    <property type="evidence" value="ECO:0007669"/>
    <property type="project" value="UniProtKB-UniRule"/>
</dbReference>
<dbReference type="AlphaFoldDB" id="A0A7V8VAS6"/>
<evidence type="ECO:0000256" key="4">
    <source>
        <dbReference type="ARBA" id="ARBA00009667"/>
    </source>
</evidence>
<gene>
    <name evidence="9 12" type="primary">hisA</name>
    <name evidence="12" type="ORF">H0921_00460</name>
</gene>
<sequence>MFLYPAIDLRGGRCVRLRQGDYSQETVFADDPVAVAQRWQSEGADRLHVVDLDGARSGHPVHEEIVRQIVRCGIPVQLGGGLRSEQDIASALDWGVRWVVLGTRALQEPGWFRKVAERWPQRIVLGLDARDGYVATEGWLNVSRCRAVDLLEVLRGAPLAAVVYTDIQRDGMLSGPNETALAEIRDMSSWPVIASGGISTLDDLRRLHRVGVWGCIIGRALYEGSIRLSEALAVVRAAPE</sequence>
<dbReference type="NCBIfam" id="TIGR00007">
    <property type="entry name" value="1-(5-phosphoribosyl)-5-[(5-phosphoribosylamino)methylideneamino]imidazole-4-carboxamide isomerase"/>
    <property type="match status" value="1"/>
</dbReference>
<dbReference type="HAMAP" id="MF_01014">
    <property type="entry name" value="HisA"/>
    <property type="match status" value="1"/>
</dbReference>
<organism evidence="12 13">
    <name type="scientific">Thermogemmata fonticola</name>
    <dbReference type="NCBI Taxonomy" id="2755323"/>
    <lineage>
        <taxon>Bacteria</taxon>
        <taxon>Pseudomonadati</taxon>
        <taxon>Planctomycetota</taxon>
        <taxon>Planctomycetia</taxon>
        <taxon>Gemmatales</taxon>
        <taxon>Gemmataceae</taxon>
        <taxon>Thermogemmata</taxon>
    </lineage>
</organism>
<dbReference type="SUPFAM" id="SSF51366">
    <property type="entry name" value="Ribulose-phoshate binding barrel"/>
    <property type="match status" value="1"/>
</dbReference>
<evidence type="ECO:0000313" key="13">
    <source>
        <dbReference type="Proteomes" id="UP000542342"/>
    </source>
</evidence>
<dbReference type="EC" id="5.3.1.16" evidence="9 11"/>
<dbReference type="InterPro" id="IPR006063">
    <property type="entry name" value="HisA_bact_arch"/>
</dbReference>
<dbReference type="EMBL" id="JACEFB010000001">
    <property type="protein sequence ID" value="MBA2224629.1"/>
    <property type="molecule type" value="Genomic_DNA"/>
</dbReference>
<dbReference type="InterPro" id="IPR023016">
    <property type="entry name" value="HisA/PriA"/>
</dbReference>
<evidence type="ECO:0000256" key="7">
    <source>
        <dbReference type="ARBA" id="ARBA00023102"/>
    </source>
</evidence>
<accession>A0A7V8VAS6</accession>
<keyword evidence="6 9" id="KW-0028">Amino-acid biosynthesis</keyword>
<evidence type="ECO:0000256" key="9">
    <source>
        <dbReference type="HAMAP-Rule" id="MF_01014"/>
    </source>
</evidence>
<dbReference type="InterPro" id="IPR013785">
    <property type="entry name" value="Aldolase_TIM"/>
</dbReference>
<dbReference type="GO" id="GO:0000162">
    <property type="term" value="P:L-tryptophan biosynthetic process"/>
    <property type="evidence" value="ECO:0007669"/>
    <property type="project" value="TreeGrafter"/>
</dbReference>
<evidence type="ECO:0000256" key="5">
    <source>
        <dbReference type="ARBA" id="ARBA00022490"/>
    </source>
</evidence>
<comment type="caution">
    <text evidence="12">The sequence shown here is derived from an EMBL/GenBank/DDBJ whole genome shotgun (WGS) entry which is preliminary data.</text>
</comment>
<dbReference type="Pfam" id="PF00977">
    <property type="entry name" value="His_biosynth"/>
    <property type="match status" value="1"/>
</dbReference>
<protein>
    <recommendedName>
        <fullName evidence="9 11">1-(5-phosphoribosyl)-5-[(5-phosphoribosylamino)methylideneamino] imidazole-4-carboxamide isomerase</fullName>
        <ecNumber evidence="9 11">5.3.1.16</ecNumber>
    </recommendedName>
    <alternativeName>
        <fullName evidence="9">Phosphoribosylformimino-5-aminoimidazole carboxamide ribotide isomerase</fullName>
    </alternativeName>
</protein>
<evidence type="ECO:0000256" key="1">
    <source>
        <dbReference type="ARBA" id="ARBA00000901"/>
    </source>
</evidence>
<proteinExistence type="inferred from homology"/>
<name>A0A7V8VAS6_9BACT</name>
<evidence type="ECO:0000313" key="12">
    <source>
        <dbReference type="EMBL" id="MBA2224629.1"/>
    </source>
</evidence>
<dbReference type="PANTHER" id="PTHR43090:SF2">
    <property type="entry name" value="1-(5-PHOSPHORIBOSYL)-5-[(5-PHOSPHORIBOSYLAMINO)METHYLIDENEAMINO] IMIDAZOLE-4-CARBOXAMIDE ISOMERASE"/>
    <property type="match status" value="1"/>
</dbReference>
<keyword evidence="8 9" id="KW-0413">Isomerase</keyword>
<comment type="pathway">
    <text evidence="3 9 11">Amino-acid biosynthesis; L-histidine biosynthesis; L-histidine from 5-phospho-alpha-D-ribose 1-diphosphate: step 4/9.</text>
</comment>
<dbReference type="FunFam" id="3.20.20.70:FF:000009">
    <property type="entry name" value="1-(5-phosphoribosyl)-5-[(5-phosphoribosylamino)methylideneamino] imidazole-4-carboxamide isomerase"/>
    <property type="match status" value="1"/>
</dbReference>
<reference evidence="12 13" key="1">
    <citation type="submission" date="2020-07" db="EMBL/GenBank/DDBJ databases">
        <title>Thermogemmata thermophila gen. nov., sp. nov., a novel moderate thermophilic planctomycete from a Kamchatka hot spring.</title>
        <authorList>
            <person name="Elcheninov A.G."/>
            <person name="Podosokorskaya O.A."/>
            <person name="Kovaleva O.L."/>
            <person name="Novikov A."/>
            <person name="Bonch-Osmolovskaya E.A."/>
            <person name="Toshchakov S.V."/>
            <person name="Kublanov I.V."/>
        </authorList>
    </citation>
    <scope>NUCLEOTIDE SEQUENCE [LARGE SCALE GENOMIC DNA]</scope>
    <source>
        <strain evidence="12 13">2918</strain>
    </source>
</reference>
<comment type="catalytic activity">
    <reaction evidence="1 9 11">
        <text>1-(5-phospho-beta-D-ribosyl)-5-[(5-phospho-beta-D-ribosylamino)methylideneamino]imidazole-4-carboxamide = 5-[(5-phospho-1-deoxy-D-ribulos-1-ylimino)methylamino]-1-(5-phospho-beta-D-ribosyl)imidazole-4-carboxamide</text>
        <dbReference type="Rhea" id="RHEA:15469"/>
        <dbReference type="ChEBI" id="CHEBI:58435"/>
        <dbReference type="ChEBI" id="CHEBI:58525"/>
        <dbReference type="EC" id="5.3.1.16"/>
    </reaction>
</comment>
<dbReference type="InterPro" id="IPR011060">
    <property type="entry name" value="RibuloseP-bd_barrel"/>
</dbReference>
<feature type="active site" description="Proton donor" evidence="9">
    <location>
        <position position="128"/>
    </location>
</feature>
<dbReference type="GO" id="GO:0005737">
    <property type="term" value="C:cytoplasm"/>
    <property type="evidence" value="ECO:0007669"/>
    <property type="project" value="UniProtKB-SubCell"/>
</dbReference>
<feature type="active site" description="Proton acceptor" evidence="9">
    <location>
        <position position="8"/>
    </location>
</feature>
<dbReference type="PANTHER" id="PTHR43090">
    <property type="entry name" value="1-(5-PHOSPHORIBOSYL)-5-[(5-PHOSPHORIBOSYLAMINO)METHYLIDENEAMINO] IMIDAZOLE-4-CARBOXAMIDE ISOMERASE"/>
    <property type="match status" value="1"/>
</dbReference>